<dbReference type="eggNOG" id="COG2267">
    <property type="taxonomic scope" value="Bacteria"/>
</dbReference>
<proteinExistence type="predicted"/>
<evidence type="ECO:0000313" key="2">
    <source>
        <dbReference type="EMBL" id="AEI10801.1"/>
    </source>
</evidence>
<keyword evidence="3" id="KW-1185">Reference proteome</keyword>
<dbReference type="Proteomes" id="UP000000485">
    <property type="component" value="Chromosome"/>
</dbReference>
<accession>F8A438</accession>
<evidence type="ECO:0000259" key="1">
    <source>
        <dbReference type="Pfam" id="PF12146"/>
    </source>
</evidence>
<dbReference type="STRING" id="593907.Celgi_0278"/>
<protein>
    <submittedName>
        <fullName evidence="2">Alpha/beta hydrolase fold protein</fullName>
    </submittedName>
</protein>
<name>F8A438_CELGA</name>
<dbReference type="SUPFAM" id="SSF53474">
    <property type="entry name" value="alpha/beta-Hydrolases"/>
    <property type="match status" value="1"/>
</dbReference>
<keyword evidence="2" id="KW-0378">Hydrolase</keyword>
<feature type="domain" description="Serine aminopeptidase S33" evidence="1">
    <location>
        <begin position="44"/>
        <end position="292"/>
    </location>
</feature>
<dbReference type="HOGENOM" id="CLU_051796_0_0_11"/>
<dbReference type="OrthoDB" id="9801217at2"/>
<dbReference type="EMBL" id="CP002665">
    <property type="protein sequence ID" value="AEI10801.1"/>
    <property type="molecule type" value="Genomic_DNA"/>
</dbReference>
<gene>
    <name evidence="2" type="ordered locus">Celgi_0278</name>
</gene>
<dbReference type="Gene3D" id="3.40.50.1820">
    <property type="entry name" value="alpha/beta hydrolase"/>
    <property type="match status" value="1"/>
</dbReference>
<organism evidence="2 3">
    <name type="scientific">Cellulomonas gilvus (strain ATCC 13127 / NRRL B-14078)</name>
    <name type="common">Cellvibrio gilvus</name>
    <dbReference type="NCBI Taxonomy" id="593907"/>
    <lineage>
        <taxon>Bacteria</taxon>
        <taxon>Bacillati</taxon>
        <taxon>Actinomycetota</taxon>
        <taxon>Actinomycetes</taxon>
        <taxon>Micrococcales</taxon>
        <taxon>Cellulomonadaceae</taxon>
        <taxon>Cellulomonas</taxon>
    </lineage>
</organism>
<dbReference type="GO" id="GO:0016787">
    <property type="term" value="F:hydrolase activity"/>
    <property type="evidence" value="ECO:0007669"/>
    <property type="project" value="UniProtKB-KW"/>
</dbReference>
<dbReference type="AlphaFoldDB" id="F8A438"/>
<sequence length="317" mass="34753">MADQTTVDVLGAPWQARTLRLRPDDEAARSGVDPVATLVARPSRHRRAVLYVHGFVDYFFHPHVADALDAAGWDLVGLDLRDYGRSMREGRPPNHTRELAVYTEEIDAAVALLRQDHDRVALLGHSTGGLVAALWADARPGRIDALVLNSPWLDLRGSWFERHLLTWALNPLGRLAPDLVVGRVAPHYGRALHAGTGGEWDYDLAWKPHEGFPARASFVRTVRRSQARVARGLHIEAPVLVLTSDASGPDDREHDALLTTDSVLDVAHMAARAPLLGPDVRLVVVPGGAHDLALSPLPARDEYLRQVVGFLEARVPA</sequence>
<dbReference type="InterPro" id="IPR022742">
    <property type="entry name" value="Hydrolase_4"/>
</dbReference>
<dbReference type="KEGG" id="cga:Celgi_0278"/>
<dbReference type="RefSeq" id="WP_013882326.1">
    <property type="nucleotide sequence ID" value="NC_015671.1"/>
</dbReference>
<dbReference type="InterPro" id="IPR029058">
    <property type="entry name" value="AB_hydrolase_fold"/>
</dbReference>
<dbReference type="Pfam" id="PF12146">
    <property type="entry name" value="Hydrolase_4"/>
    <property type="match status" value="1"/>
</dbReference>
<reference evidence="3" key="1">
    <citation type="submission" date="2011-04" db="EMBL/GenBank/DDBJ databases">
        <title>Complete sequence of Cellvibrio gilvus ATCC 13127.</title>
        <authorList>
            <person name="Lucas S."/>
            <person name="Han J."/>
            <person name="Lapidus A."/>
            <person name="Cheng J.-F."/>
            <person name="Goodwin L."/>
            <person name="Pitluck S."/>
            <person name="Peters L."/>
            <person name="Munk A."/>
            <person name="Detter J.C."/>
            <person name="Han C."/>
            <person name="Tapia R."/>
            <person name="Land M."/>
            <person name="Hauser L."/>
            <person name="Kyrpides N."/>
            <person name="Ivanova N."/>
            <person name="Ovchinnikova G."/>
            <person name="Pagani I."/>
            <person name="Mead D."/>
            <person name="Brumm P."/>
            <person name="Woyke T."/>
        </authorList>
    </citation>
    <scope>NUCLEOTIDE SEQUENCE [LARGE SCALE GENOMIC DNA]</scope>
    <source>
        <strain evidence="3">ATCC 13127 / NRRL B-14078</strain>
    </source>
</reference>
<dbReference type="PANTHER" id="PTHR42886">
    <property type="entry name" value="RE40534P-RELATED"/>
    <property type="match status" value="1"/>
</dbReference>
<evidence type="ECO:0000313" key="3">
    <source>
        <dbReference type="Proteomes" id="UP000000485"/>
    </source>
</evidence>
<dbReference type="PANTHER" id="PTHR42886:SF29">
    <property type="entry name" value="PUMMELIG, ISOFORM A"/>
    <property type="match status" value="1"/>
</dbReference>